<dbReference type="InterPro" id="IPR011010">
    <property type="entry name" value="DNA_brk_join_enz"/>
</dbReference>
<dbReference type="EMBL" id="BJLR01000007">
    <property type="protein sequence ID" value="GEA86630.1"/>
    <property type="molecule type" value="Genomic_DNA"/>
</dbReference>
<keyword evidence="1" id="KW-0233">DNA recombination</keyword>
<name>A0A4Y3KUK0_9CELL</name>
<dbReference type="GO" id="GO:0003677">
    <property type="term" value="F:DNA binding"/>
    <property type="evidence" value="ECO:0007669"/>
    <property type="project" value="InterPro"/>
</dbReference>
<evidence type="ECO:0000313" key="4">
    <source>
        <dbReference type="Proteomes" id="UP000317046"/>
    </source>
</evidence>
<reference evidence="3" key="1">
    <citation type="submission" date="2019-06" db="EMBL/GenBank/DDBJ databases">
        <title>Whole genome shotgun sequence of Cellulomonas cellasea NBRC 3753.</title>
        <authorList>
            <person name="Hosoyama A."/>
            <person name="Uohara A."/>
            <person name="Ohji S."/>
            <person name="Ichikawa N."/>
        </authorList>
    </citation>
    <scope>NUCLEOTIDE SEQUENCE [LARGE SCALE GENOMIC DNA]</scope>
    <source>
        <strain evidence="3">NBRC 3753</strain>
    </source>
</reference>
<evidence type="ECO:0000256" key="1">
    <source>
        <dbReference type="ARBA" id="ARBA00023172"/>
    </source>
</evidence>
<keyword evidence="4" id="KW-1185">Reference proteome</keyword>
<dbReference type="PROSITE" id="PS51898">
    <property type="entry name" value="TYR_RECOMBINASE"/>
    <property type="match status" value="1"/>
</dbReference>
<evidence type="ECO:0000313" key="3">
    <source>
        <dbReference type="EMBL" id="GEA86630.1"/>
    </source>
</evidence>
<organism evidence="3 4">
    <name type="scientific">Cellulomonas cellasea</name>
    <dbReference type="NCBI Taxonomy" id="43670"/>
    <lineage>
        <taxon>Bacteria</taxon>
        <taxon>Bacillati</taxon>
        <taxon>Actinomycetota</taxon>
        <taxon>Actinomycetes</taxon>
        <taxon>Micrococcales</taxon>
        <taxon>Cellulomonadaceae</taxon>
        <taxon>Cellulomonas</taxon>
    </lineage>
</organism>
<comment type="caution">
    <text evidence="3">The sequence shown here is derived from an EMBL/GenBank/DDBJ whole genome shotgun (WGS) entry which is preliminary data.</text>
</comment>
<dbReference type="InterPro" id="IPR013762">
    <property type="entry name" value="Integrase-like_cat_sf"/>
</dbReference>
<gene>
    <name evidence="3" type="ORF">CCE01nite_05790</name>
</gene>
<sequence>MPLPAPLIDALRTHRQRQREAQIHAGSVWANSGMVFTTISGRPVAPRDHSLHWTAFLDEAGVRPAPLHDARHTAATFLLVQGVDQRVVMSMFRWTSSAMPTRYQHVVPELVEEANRRMSRLLWDDGASGTGRDAGGM</sequence>
<protein>
    <recommendedName>
        <fullName evidence="2">Tyr recombinase domain-containing protein</fullName>
    </recommendedName>
</protein>
<dbReference type="AlphaFoldDB" id="A0A4Y3KUK0"/>
<dbReference type="GO" id="GO:0006310">
    <property type="term" value="P:DNA recombination"/>
    <property type="evidence" value="ECO:0007669"/>
    <property type="project" value="UniProtKB-KW"/>
</dbReference>
<feature type="domain" description="Tyr recombinase" evidence="2">
    <location>
        <begin position="1"/>
        <end position="116"/>
    </location>
</feature>
<accession>A0A4Y3KUK0</accession>
<evidence type="ECO:0000259" key="2">
    <source>
        <dbReference type="PROSITE" id="PS51898"/>
    </source>
</evidence>
<dbReference type="GO" id="GO:0015074">
    <property type="term" value="P:DNA integration"/>
    <property type="evidence" value="ECO:0007669"/>
    <property type="project" value="InterPro"/>
</dbReference>
<proteinExistence type="predicted"/>
<dbReference type="SUPFAM" id="SSF56349">
    <property type="entry name" value="DNA breaking-rejoining enzymes"/>
    <property type="match status" value="1"/>
</dbReference>
<dbReference type="Gene3D" id="1.10.443.10">
    <property type="entry name" value="Intergrase catalytic core"/>
    <property type="match status" value="1"/>
</dbReference>
<dbReference type="InterPro" id="IPR002104">
    <property type="entry name" value="Integrase_catalytic"/>
</dbReference>
<dbReference type="Proteomes" id="UP000317046">
    <property type="component" value="Unassembled WGS sequence"/>
</dbReference>
<dbReference type="Pfam" id="PF00589">
    <property type="entry name" value="Phage_integrase"/>
    <property type="match status" value="1"/>
</dbReference>